<feature type="transmembrane region" description="Helical" evidence="4">
    <location>
        <begin position="850"/>
        <end position="877"/>
    </location>
</feature>
<dbReference type="PANTHER" id="PTHR45527">
    <property type="entry name" value="NONRIBOSOMAL PEPTIDE SYNTHETASE"/>
    <property type="match status" value="1"/>
</dbReference>
<dbReference type="SUPFAM" id="SSF47336">
    <property type="entry name" value="ACP-like"/>
    <property type="match status" value="1"/>
</dbReference>
<dbReference type="SMART" id="SM00823">
    <property type="entry name" value="PKS_PP"/>
    <property type="match status" value="1"/>
</dbReference>
<dbReference type="InterPro" id="IPR012728">
    <property type="entry name" value="Pls/PosA_C"/>
</dbReference>
<dbReference type="InterPro" id="IPR025110">
    <property type="entry name" value="AMP-bd_C"/>
</dbReference>
<dbReference type="SUPFAM" id="SSF51161">
    <property type="entry name" value="Trimeric LpxA-like enzymes"/>
    <property type="match status" value="3"/>
</dbReference>
<dbReference type="InterPro" id="IPR000873">
    <property type="entry name" value="AMP-dep_synth/lig_dom"/>
</dbReference>
<keyword evidence="1" id="KW-0596">Phosphopantetheine</keyword>
<keyword evidence="4" id="KW-0472">Membrane</keyword>
<dbReference type="EMBL" id="BAAARY010000001">
    <property type="protein sequence ID" value="GAA2511379.1"/>
    <property type="molecule type" value="Genomic_DNA"/>
</dbReference>
<dbReference type="PANTHER" id="PTHR45527:SF1">
    <property type="entry name" value="FATTY ACID SYNTHASE"/>
    <property type="match status" value="1"/>
</dbReference>
<proteinExistence type="predicted"/>
<keyword evidence="4" id="KW-1133">Transmembrane helix</keyword>
<evidence type="ECO:0000259" key="5">
    <source>
        <dbReference type="PROSITE" id="PS50075"/>
    </source>
</evidence>
<dbReference type="NCBIfam" id="TIGR02353">
    <property type="entry name" value="NRPS_term_dom"/>
    <property type="match status" value="1"/>
</dbReference>
<sequence>MTDLCLHEMFETTAWKTPDAPAVVCGPRTTTYAQLDAAANRLARRLRFLGVGRGDYVALFLTRSDLAIAAILACHKAGACYVPIDPGYPDDRIRYITGELGVALALTDVHLAARAPQAYPLTPVEVLTAEDDHVALDAPAPALADREPSIGYVSPHDLAYVIYTSGTTGRPKGIMTEHRMVTRFVNAFNEVCATGPADRVYQGFSLCFDGSIEEIWMAFSNGSTLVVPEPHAPKFGDDLAAHLGELGVTYFSTVPTVLATFGEPTPSLRTVVLSGEVCPPDLVARWDRPGVALWNVYGPTEATVNTTALRCRAGEPITIGRPLRGYHLEVVDDDLQPVDDGECGELVIRSETLARGYVGQPELTARTFVKAGCDDSRRVYRTGDLARRTSAGDYEFLGRIDGQVKIRGNRVELGEIESVLTEWPQIRTAAVRVLEIDGIQQIAAYVVADVAPDELDRDGVLRLAQDRLMPYMLPAYLDVLPEMPRTTSGKVDRKQLPAPAIPLTRELTDVVPPATAMEARLVEVYAEVLGLPAVSVTADFFTDLGGHSLLAARAATRLRDVAGHPVTVREMYVHPSVRALATHLDSLGPVDPGGPGGPTAGPSAGEVYAGQSRWTRGTTWALQALSLYVFGALSSIVPVLLFFVTVGWVLGSTSTGRYLAIIGLGAVAIWPSLILLSIAAKWVLVGRYRAGEYPLWSFYYLRHWLVGRFVATSGIGSLSGTPVLPLYLRLMGAKVGRGCHLMTTEIGAYDLLTIGDDTSVGASTHLLGFRVENGLLKVGRIDIGDRCFVGVHSVLGLNAAMEDDSALDDQSLLPDGAVIAAGQARRGAPAVVAPVELPATTTHAGAARRFWYGCLHVATIYFMFSVGVASFVGLAFGFRRVLLEQGLPFALGVLAATIPALIVLGALIGAGGKRLVLSRIAPGEYPTESLIYLRKWLSDGWMAGVKQAFLPIYTTIYLPPFLRLFGARIGRRAEISTILSMQPELTEIGPESFFADGSIIGGKRVHRGVFAVGWNRIGARSFVGNSAILPMGKSMGDNSLLGVQSLPPAGVDTTPDGWEGLGSEAFTLTHRVKVESFDPTVIYRPTFSLYLQRCLIDGLRVLIPYYIALGALVAYLHGVWWAYTTGGLLRVVLVVPLMAFAVATAAMLLVAFLKKTIMGTFQPTVRPLWCRYVWLNEMINGIYESVFAPAVASLLGTPFCAPFFRLMGVRIGRRTYLATTLFSEFDLVEIGDHAALNHGAVLQNHLFEDRVFKSSSLRIEAESAVGNMAIVLYDSVLSRGASLGPLSLLMKGETLPERTTWHGIPCERVGTPVVATRPGLSRPVPSARTPEPGPFDRALASAGR</sequence>
<gene>
    <name evidence="6" type="ORF">GCM10010201_02860</name>
</gene>
<dbReference type="RefSeq" id="WP_344166967.1">
    <property type="nucleotide sequence ID" value="NZ_BAAARY010000001.1"/>
</dbReference>
<dbReference type="PROSITE" id="PS00455">
    <property type="entry name" value="AMP_BINDING"/>
    <property type="match status" value="1"/>
</dbReference>
<name>A0ABP6A6E4_9ACTN</name>
<dbReference type="InterPro" id="IPR036736">
    <property type="entry name" value="ACP-like_sf"/>
</dbReference>
<keyword evidence="4" id="KW-0812">Transmembrane</keyword>
<dbReference type="InterPro" id="IPR006162">
    <property type="entry name" value="Ppantetheine_attach_site"/>
</dbReference>
<dbReference type="SUPFAM" id="SSF56801">
    <property type="entry name" value="Acetyl-CoA synthetase-like"/>
    <property type="match status" value="1"/>
</dbReference>
<dbReference type="Gene3D" id="3.30.300.30">
    <property type="match status" value="1"/>
</dbReference>
<feature type="transmembrane region" description="Helical" evidence="4">
    <location>
        <begin position="1129"/>
        <end position="1153"/>
    </location>
</feature>
<feature type="transmembrane region" description="Helical" evidence="4">
    <location>
        <begin position="658"/>
        <end position="684"/>
    </location>
</feature>
<feature type="domain" description="Carrier" evidence="5">
    <location>
        <begin position="512"/>
        <end position="588"/>
    </location>
</feature>
<evidence type="ECO:0000313" key="6">
    <source>
        <dbReference type="EMBL" id="GAA2511379.1"/>
    </source>
</evidence>
<reference evidence="7" key="1">
    <citation type="journal article" date="2019" name="Int. J. Syst. Evol. Microbiol.">
        <title>The Global Catalogue of Microorganisms (GCM) 10K type strain sequencing project: providing services to taxonomists for standard genome sequencing and annotation.</title>
        <authorList>
            <consortium name="The Broad Institute Genomics Platform"/>
            <consortium name="The Broad Institute Genome Sequencing Center for Infectious Disease"/>
            <person name="Wu L."/>
            <person name="Ma J."/>
        </authorList>
    </citation>
    <scope>NUCLEOTIDE SEQUENCE [LARGE SCALE GENOMIC DNA]</scope>
    <source>
        <strain evidence="7">JCM 3367</strain>
    </source>
</reference>
<dbReference type="InterPro" id="IPR029058">
    <property type="entry name" value="AB_hydrolase_fold"/>
</dbReference>
<dbReference type="Pfam" id="PF13193">
    <property type="entry name" value="AMP-binding_C"/>
    <property type="match status" value="1"/>
</dbReference>
<dbReference type="InterPro" id="IPR045851">
    <property type="entry name" value="AMP-bd_C_sf"/>
</dbReference>
<feature type="transmembrane region" description="Helical" evidence="4">
    <location>
        <begin position="625"/>
        <end position="651"/>
    </location>
</feature>
<organism evidence="6 7">
    <name type="scientific">Pilimelia columellifera subsp. columellifera</name>
    <dbReference type="NCBI Taxonomy" id="706583"/>
    <lineage>
        <taxon>Bacteria</taxon>
        <taxon>Bacillati</taxon>
        <taxon>Actinomycetota</taxon>
        <taxon>Actinomycetes</taxon>
        <taxon>Micromonosporales</taxon>
        <taxon>Micromonosporaceae</taxon>
        <taxon>Pilimelia</taxon>
    </lineage>
</organism>
<dbReference type="Proteomes" id="UP001499978">
    <property type="component" value="Unassembled WGS sequence"/>
</dbReference>
<evidence type="ECO:0000313" key="7">
    <source>
        <dbReference type="Proteomes" id="UP001499978"/>
    </source>
</evidence>
<dbReference type="InterPro" id="IPR011004">
    <property type="entry name" value="Trimer_LpxA-like_sf"/>
</dbReference>
<dbReference type="NCBIfam" id="TIGR01733">
    <property type="entry name" value="AA-adenyl-dom"/>
    <property type="match status" value="1"/>
</dbReference>
<dbReference type="Gene3D" id="3.40.50.12780">
    <property type="entry name" value="N-terminal domain of ligase-like"/>
    <property type="match status" value="1"/>
</dbReference>
<dbReference type="InterPro" id="IPR020806">
    <property type="entry name" value="PKS_PP-bd"/>
</dbReference>
<dbReference type="Gene3D" id="2.160.10.10">
    <property type="entry name" value="Hexapeptide repeat proteins"/>
    <property type="match status" value="2"/>
</dbReference>
<keyword evidence="7" id="KW-1185">Reference proteome</keyword>
<evidence type="ECO:0000256" key="2">
    <source>
        <dbReference type="ARBA" id="ARBA00022553"/>
    </source>
</evidence>
<dbReference type="InterPro" id="IPR042099">
    <property type="entry name" value="ANL_N_sf"/>
</dbReference>
<dbReference type="InterPro" id="IPR020845">
    <property type="entry name" value="AMP-binding_CS"/>
</dbReference>
<keyword evidence="2" id="KW-0597">Phosphoprotein</keyword>
<feature type="transmembrane region" description="Helical" evidence="4">
    <location>
        <begin position="704"/>
        <end position="728"/>
    </location>
</feature>
<protein>
    <submittedName>
        <fullName evidence="6">Non-ribosomal peptide synthetase</fullName>
    </submittedName>
</protein>
<dbReference type="Pfam" id="PF00550">
    <property type="entry name" value="PP-binding"/>
    <property type="match status" value="1"/>
</dbReference>
<evidence type="ECO:0000256" key="4">
    <source>
        <dbReference type="SAM" id="Phobius"/>
    </source>
</evidence>
<dbReference type="Pfam" id="PF00501">
    <property type="entry name" value="AMP-binding"/>
    <property type="match status" value="1"/>
</dbReference>
<accession>A0ABP6A6E4</accession>
<dbReference type="Gene3D" id="3.40.50.1820">
    <property type="entry name" value="alpha/beta hydrolase"/>
    <property type="match status" value="1"/>
</dbReference>
<feature type="transmembrane region" description="Helical" evidence="4">
    <location>
        <begin position="889"/>
        <end position="910"/>
    </location>
</feature>
<comment type="caution">
    <text evidence="6">The sequence shown here is derived from an EMBL/GenBank/DDBJ whole genome shotgun (WGS) entry which is preliminary data.</text>
</comment>
<evidence type="ECO:0000256" key="3">
    <source>
        <dbReference type="SAM" id="MobiDB-lite"/>
    </source>
</evidence>
<dbReference type="InterPro" id="IPR010071">
    <property type="entry name" value="AA_adenyl_dom"/>
</dbReference>
<feature type="transmembrane region" description="Helical" evidence="4">
    <location>
        <begin position="1102"/>
        <end position="1123"/>
    </location>
</feature>
<evidence type="ECO:0000256" key="1">
    <source>
        <dbReference type="ARBA" id="ARBA00022450"/>
    </source>
</evidence>
<dbReference type="InterPro" id="IPR009081">
    <property type="entry name" value="PP-bd_ACP"/>
</dbReference>
<dbReference type="PROSITE" id="PS50075">
    <property type="entry name" value="CARRIER"/>
    <property type="match status" value="1"/>
</dbReference>
<dbReference type="CDD" id="cd05930">
    <property type="entry name" value="A_NRPS"/>
    <property type="match status" value="1"/>
</dbReference>
<dbReference type="PROSITE" id="PS00012">
    <property type="entry name" value="PHOSPHOPANTETHEINE"/>
    <property type="match status" value="1"/>
</dbReference>
<feature type="region of interest" description="Disordered" evidence="3">
    <location>
        <begin position="1317"/>
        <end position="1344"/>
    </location>
</feature>